<keyword evidence="2" id="KW-1185">Reference proteome</keyword>
<evidence type="ECO:0000313" key="2">
    <source>
        <dbReference type="Proteomes" id="UP000184452"/>
    </source>
</evidence>
<dbReference type="Proteomes" id="UP000184452">
    <property type="component" value="Unassembled WGS sequence"/>
</dbReference>
<reference evidence="1 2" key="1">
    <citation type="submission" date="2016-11" db="EMBL/GenBank/DDBJ databases">
        <authorList>
            <person name="Jaros S."/>
            <person name="Januszkiewicz K."/>
            <person name="Wedrychowicz H."/>
        </authorList>
    </citation>
    <scope>NUCLEOTIDE SEQUENCE [LARGE SCALE GENOMIC DNA]</scope>
    <source>
        <strain evidence="1 2">CGMCC 4.5723</strain>
    </source>
</reference>
<dbReference type="EMBL" id="FQZK01000013">
    <property type="protein sequence ID" value="SHK05541.1"/>
    <property type="molecule type" value="Genomic_DNA"/>
</dbReference>
<accession>A0A1M6PC59</accession>
<dbReference type="AlphaFoldDB" id="A0A1M6PC59"/>
<proteinExistence type="predicted"/>
<protein>
    <submittedName>
        <fullName evidence="1">Uncharacterized protein</fullName>
    </submittedName>
</protein>
<organism evidence="1 2">
    <name type="scientific">Nocardiopsis flavescens</name>
    <dbReference type="NCBI Taxonomy" id="758803"/>
    <lineage>
        <taxon>Bacteria</taxon>
        <taxon>Bacillati</taxon>
        <taxon>Actinomycetota</taxon>
        <taxon>Actinomycetes</taxon>
        <taxon>Streptosporangiales</taxon>
        <taxon>Nocardiopsidaceae</taxon>
        <taxon>Nocardiopsis</taxon>
    </lineage>
</organism>
<name>A0A1M6PC59_9ACTN</name>
<evidence type="ECO:0000313" key="1">
    <source>
        <dbReference type="EMBL" id="SHK05541.1"/>
    </source>
</evidence>
<gene>
    <name evidence="1" type="ORF">SAMN05421803_11319</name>
</gene>
<sequence length="29" mass="3088">MIYVVKVAIPFMSPVSGGGVEQELADRPP</sequence>